<name>A0A0V8RQ08_9ACTO</name>
<dbReference type="GO" id="GO:0006310">
    <property type="term" value="P:DNA recombination"/>
    <property type="evidence" value="ECO:0007669"/>
    <property type="project" value="InterPro"/>
</dbReference>
<organism evidence="2 3">
    <name type="scientific">Schaalia odontolytica</name>
    <dbReference type="NCBI Taxonomy" id="1660"/>
    <lineage>
        <taxon>Bacteria</taxon>
        <taxon>Bacillati</taxon>
        <taxon>Actinomycetota</taxon>
        <taxon>Actinomycetes</taxon>
        <taxon>Actinomycetales</taxon>
        <taxon>Actinomycetaceae</taxon>
        <taxon>Schaalia</taxon>
    </lineage>
</organism>
<accession>A0A0V8RQ08</accession>
<comment type="caution">
    <text evidence="2">The sequence shown here is derived from an EMBL/GenBank/DDBJ whole genome shotgun (WGS) entry which is preliminary data.</text>
</comment>
<gene>
    <name evidence="1" type="ORF">APY09_09420</name>
    <name evidence="2" type="ORF">APY09_09530</name>
</gene>
<protein>
    <submittedName>
        <fullName evidence="2">Uncharacterized protein</fullName>
    </submittedName>
</protein>
<evidence type="ECO:0000313" key="1">
    <source>
        <dbReference type="EMBL" id="KSW10215.1"/>
    </source>
</evidence>
<dbReference type="SUPFAM" id="SSF103084">
    <property type="entry name" value="Holliday junction resolvase RusA"/>
    <property type="match status" value="1"/>
</dbReference>
<dbReference type="OrthoDB" id="3237255at2"/>
<dbReference type="InterPro" id="IPR036614">
    <property type="entry name" value="RusA-like_sf"/>
</dbReference>
<dbReference type="EMBL" id="LLVT01000004">
    <property type="protein sequence ID" value="KSW10215.1"/>
    <property type="molecule type" value="Genomic_DNA"/>
</dbReference>
<dbReference type="GO" id="GO:0006281">
    <property type="term" value="P:DNA repair"/>
    <property type="evidence" value="ECO:0007669"/>
    <property type="project" value="InterPro"/>
</dbReference>
<dbReference type="Proteomes" id="UP000054686">
    <property type="component" value="Unassembled WGS sequence"/>
</dbReference>
<proteinExistence type="predicted"/>
<dbReference type="GO" id="GO:0000287">
    <property type="term" value="F:magnesium ion binding"/>
    <property type="evidence" value="ECO:0007669"/>
    <property type="project" value="InterPro"/>
</dbReference>
<sequence length="141" mass="16185">MSAQLVWESRVLPLTRSKLITANDKLHWAARARLTKQIRQWGYLLGREGEGVARLRLTHARVEVEFAYPDRRRRDRSNLAPTVKALMDGLIDAGLLPDDADRFLDGPHTVIAERLAGKHLNIPMYEVRIRVYADTDKKESK</sequence>
<dbReference type="AlphaFoldDB" id="A0A0V8RQ08"/>
<dbReference type="Gene3D" id="3.30.1330.70">
    <property type="entry name" value="Holliday junction resolvase RusA"/>
    <property type="match status" value="1"/>
</dbReference>
<dbReference type="EMBL" id="LLVT01000004">
    <property type="protein sequence ID" value="KSW10236.1"/>
    <property type="molecule type" value="Genomic_DNA"/>
</dbReference>
<reference evidence="2 3" key="1">
    <citation type="submission" date="2015-10" db="EMBL/GenBank/DDBJ databases">
        <title>Draft Genome of Actinomyces odontolyticus subsp. actinosynbacter strain XH001.</title>
        <authorList>
            <person name="Mclean J.S."/>
            <person name="He X."/>
        </authorList>
    </citation>
    <scope>NUCLEOTIDE SEQUENCE [LARGE SCALE GENOMIC DNA]</scope>
    <source>
        <strain evidence="2 3">XH001</strain>
    </source>
</reference>
<evidence type="ECO:0000313" key="2">
    <source>
        <dbReference type="EMBL" id="KSW10236.1"/>
    </source>
</evidence>
<dbReference type="RefSeq" id="WP_060567565.1">
    <property type="nucleotide sequence ID" value="NZ_CP040006.1"/>
</dbReference>
<evidence type="ECO:0000313" key="3">
    <source>
        <dbReference type="Proteomes" id="UP000054686"/>
    </source>
</evidence>